<dbReference type="Pfam" id="PF00593">
    <property type="entry name" value="TonB_dep_Rec_b-barrel"/>
    <property type="match status" value="1"/>
</dbReference>
<dbReference type="InterPro" id="IPR036942">
    <property type="entry name" value="Beta-barrel_TonB_sf"/>
</dbReference>
<dbReference type="EMBL" id="BAQB01000014">
    <property type="protein sequence ID" value="GBR46577.1"/>
    <property type="molecule type" value="Genomic_DNA"/>
</dbReference>
<evidence type="ECO:0000259" key="11">
    <source>
        <dbReference type="Pfam" id="PF07715"/>
    </source>
</evidence>
<name>A0ABQ0QJ30_9PROT</name>
<evidence type="ECO:0000259" key="10">
    <source>
        <dbReference type="Pfam" id="PF00593"/>
    </source>
</evidence>
<evidence type="ECO:0000256" key="7">
    <source>
        <dbReference type="ARBA" id="ARBA00023237"/>
    </source>
</evidence>
<dbReference type="Proteomes" id="UP001062443">
    <property type="component" value="Unassembled WGS sequence"/>
</dbReference>
<accession>A0ABQ0QJ30</accession>
<evidence type="ECO:0000256" key="4">
    <source>
        <dbReference type="ARBA" id="ARBA00022692"/>
    </source>
</evidence>
<evidence type="ECO:0000313" key="13">
    <source>
        <dbReference type="Proteomes" id="UP001062443"/>
    </source>
</evidence>
<dbReference type="PROSITE" id="PS52016">
    <property type="entry name" value="TONB_DEPENDENT_REC_3"/>
    <property type="match status" value="1"/>
</dbReference>
<keyword evidence="2 8" id="KW-0813">Transport</keyword>
<dbReference type="InterPro" id="IPR012910">
    <property type="entry name" value="Plug_dom"/>
</dbReference>
<keyword evidence="5 9" id="KW-0798">TonB box</keyword>
<gene>
    <name evidence="12" type="ORF">AA106556_1159</name>
</gene>
<evidence type="ECO:0000256" key="5">
    <source>
        <dbReference type="ARBA" id="ARBA00023077"/>
    </source>
</evidence>
<dbReference type="InterPro" id="IPR037066">
    <property type="entry name" value="Plug_dom_sf"/>
</dbReference>
<keyword evidence="6 8" id="KW-0472">Membrane</keyword>
<evidence type="ECO:0000256" key="1">
    <source>
        <dbReference type="ARBA" id="ARBA00004571"/>
    </source>
</evidence>
<reference evidence="12" key="1">
    <citation type="submission" date="2013-04" db="EMBL/GenBank/DDBJ databases">
        <title>The genome sequencing project of 58 acetic acid bacteria.</title>
        <authorList>
            <person name="Okamoto-Kainuma A."/>
            <person name="Ishikawa M."/>
            <person name="Umino S."/>
            <person name="Koizumi Y."/>
            <person name="Shiwa Y."/>
            <person name="Yoshikawa H."/>
            <person name="Matsutani M."/>
            <person name="Matsushita K."/>
        </authorList>
    </citation>
    <scope>NUCLEOTIDE SEQUENCE</scope>
    <source>
        <strain evidence="12">NBRC 106556</strain>
    </source>
</reference>
<evidence type="ECO:0000256" key="2">
    <source>
        <dbReference type="ARBA" id="ARBA00022448"/>
    </source>
</evidence>
<evidence type="ECO:0000313" key="12">
    <source>
        <dbReference type="EMBL" id="GBR46577.1"/>
    </source>
</evidence>
<protein>
    <submittedName>
        <fullName evidence="12">TonB-dependent receptor</fullName>
    </submittedName>
</protein>
<proteinExistence type="inferred from homology"/>
<keyword evidence="7 8" id="KW-0998">Cell outer membrane</keyword>
<dbReference type="SUPFAM" id="SSF56935">
    <property type="entry name" value="Porins"/>
    <property type="match status" value="1"/>
</dbReference>
<dbReference type="Gene3D" id="2.40.170.20">
    <property type="entry name" value="TonB-dependent receptor, beta-barrel domain"/>
    <property type="match status" value="1"/>
</dbReference>
<organism evidence="12 13">
    <name type="scientific">Neokomagataea tanensis NBRC 106556</name>
    <dbReference type="NCBI Taxonomy" id="1223519"/>
    <lineage>
        <taxon>Bacteria</taxon>
        <taxon>Pseudomonadati</taxon>
        <taxon>Pseudomonadota</taxon>
        <taxon>Alphaproteobacteria</taxon>
        <taxon>Acetobacterales</taxon>
        <taxon>Acetobacteraceae</taxon>
        <taxon>Neokomagataea</taxon>
    </lineage>
</organism>
<comment type="similarity">
    <text evidence="8 9">Belongs to the TonB-dependent receptor family.</text>
</comment>
<keyword evidence="4 8" id="KW-0812">Transmembrane</keyword>
<comment type="caution">
    <text evidence="12">The sequence shown here is derived from an EMBL/GenBank/DDBJ whole genome shotgun (WGS) entry which is preliminary data.</text>
</comment>
<dbReference type="InterPro" id="IPR000531">
    <property type="entry name" value="Beta-barrel_TonB"/>
</dbReference>
<feature type="domain" description="TonB-dependent receptor plug" evidence="11">
    <location>
        <begin position="15"/>
        <end position="116"/>
    </location>
</feature>
<evidence type="ECO:0000256" key="6">
    <source>
        <dbReference type="ARBA" id="ARBA00023136"/>
    </source>
</evidence>
<dbReference type="InterPro" id="IPR039426">
    <property type="entry name" value="TonB-dep_rcpt-like"/>
</dbReference>
<sequence>MSRQSHSRGGGMMRVETAPYAVQTVTKAFIATKSPTSTALNLIQNLPSVSVSSPDTSGMQGGAIQSRSLTDADMALMLDNAPAQSATYLAENIDSENLDSVSMMPGSSPIDMPATSAAAGVMNETSHDPDHKFGGMMDFSYGTNNLSREFFRLESGDLGRTGVRSYLSFSNSHARSWMGAGINQRRHLDFGLRKDWDNGSFAKVFMSWNSENFVIDRYPTATEFFTYKHTGQGYGRKAEFDKAGNDYWKNNVDHWNQLFLTAPMHFVLSDKLQFDLRPYYSWGRGWDGSSGGFASNGMTYGNGQAIAVGTPLTSYFQEDGALDVGATAKLGYDVDQHNHIDVGYWYENQDYTQHFPTSVTKPDGANPSPNEGSYQVFSNGARSNPGNTTGYEVHSLFLQDTAKYLDNRLQINAGFKYVMSNMWYVQYPSQVRMGQNLTAPLPHFSVSYRINEHHQVYINAEGDFRQPASSAIANTAYTGVAPKNQYSIKEELGYRYNDDHVIVDLDLFNYNITNRLLSTYVGNNQYGVVNAGNQTARGVDVMASLQPIYGFSPYVSFEYLNARLDTNIAASDVLGNLTAFRTKGTQAPMAPHVMANFGMTYTNAGFFANATMHYTGPQSVTIAGDQRMPGYITDTLSLGYHFKPVWYAQSPTVRLNFTNLTGAVVRTGAVGVGTNATAVRLMNGNMSGAGSSAQFFVQPRFSMTGTISTSF</sequence>
<comment type="subcellular location">
    <subcellularLocation>
        <location evidence="1 8">Cell outer membrane</location>
        <topology evidence="1 8">Multi-pass membrane protein</topology>
    </subcellularLocation>
</comment>
<evidence type="ECO:0000256" key="3">
    <source>
        <dbReference type="ARBA" id="ARBA00022452"/>
    </source>
</evidence>
<evidence type="ECO:0000256" key="8">
    <source>
        <dbReference type="PROSITE-ProRule" id="PRU01360"/>
    </source>
</evidence>
<evidence type="ECO:0000256" key="9">
    <source>
        <dbReference type="RuleBase" id="RU003357"/>
    </source>
</evidence>
<dbReference type="Pfam" id="PF07715">
    <property type="entry name" value="Plug"/>
    <property type="match status" value="1"/>
</dbReference>
<dbReference type="Gene3D" id="2.170.130.10">
    <property type="entry name" value="TonB-dependent receptor, plug domain"/>
    <property type="match status" value="1"/>
</dbReference>
<keyword evidence="3 8" id="KW-1134">Transmembrane beta strand</keyword>
<keyword evidence="13" id="KW-1185">Reference proteome</keyword>
<keyword evidence="12" id="KW-0675">Receptor</keyword>
<feature type="domain" description="TonB-dependent receptor-like beta-barrel" evidence="10">
    <location>
        <begin position="225"/>
        <end position="660"/>
    </location>
</feature>